<sequence length="161" mass="17525">MTDTGPASSGATGTESQEEQAPRYKSPTEQFLEKFPIFGPLFNAVSTAGQASSGSGEFRFSPEEVKALRDEFESEVDEIDTVLRDFSMMSINLKPLADDPASRSHLMATVDHFKVARAAIMQQRKFAADFVAALSAALDRKQQEDDAAAADFAKHTKEVST</sequence>
<name>A0ABD6FEJ1_9PSEU</name>
<accession>A0ABD6FEJ1</accession>
<dbReference type="AlphaFoldDB" id="A0ABD6FEJ1"/>
<dbReference type="EMBL" id="QGUI02000091">
    <property type="protein sequence ID" value="MFO7192348.1"/>
    <property type="molecule type" value="Genomic_DNA"/>
</dbReference>
<organism evidence="2 3">
    <name type="scientific">Thermocrispum agreste</name>
    <dbReference type="NCBI Taxonomy" id="37925"/>
    <lineage>
        <taxon>Bacteria</taxon>
        <taxon>Bacillati</taxon>
        <taxon>Actinomycetota</taxon>
        <taxon>Actinomycetes</taxon>
        <taxon>Pseudonocardiales</taxon>
        <taxon>Pseudonocardiaceae</taxon>
        <taxon>Thermocrispum</taxon>
    </lineage>
</organism>
<evidence type="ECO:0000313" key="2">
    <source>
        <dbReference type="EMBL" id="MFO7192348.1"/>
    </source>
</evidence>
<feature type="compositionally biased region" description="Polar residues" evidence="1">
    <location>
        <begin position="1"/>
        <end position="15"/>
    </location>
</feature>
<proteinExistence type="predicted"/>
<gene>
    <name evidence="2" type="ORF">DIU77_008915</name>
</gene>
<evidence type="ECO:0000256" key="1">
    <source>
        <dbReference type="SAM" id="MobiDB-lite"/>
    </source>
</evidence>
<evidence type="ECO:0000313" key="3">
    <source>
        <dbReference type="Proteomes" id="UP000249324"/>
    </source>
</evidence>
<feature type="region of interest" description="Disordered" evidence="1">
    <location>
        <begin position="1"/>
        <end position="27"/>
    </location>
</feature>
<dbReference type="Proteomes" id="UP000249324">
    <property type="component" value="Unassembled WGS sequence"/>
</dbReference>
<protein>
    <submittedName>
        <fullName evidence="2">Uncharacterized protein</fullName>
    </submittedName>
</protein>
<comment type="caution">
    <text evidence="2">The sequence shown here is derived from an EMBL/GenBank/DDBJ whole genome shotgun (WGS) entry which is preliminary data.</text>
</comment>
<reference evidence="2 3" key="1">
    <citation type="journal article" date="2021" name="BMC Genomics">
        <title>Genome-resolved metagenome and metatranscriptome analyses of thermophilic composting reveal key bacterial players and their metabolic interactions.</title>
        <authorList>
            <person name="Braga L.P.P."/>
            <person name="Pereira R.V."/>
            <person name="Martins L.F."/>
            <person name="Moura L.M.S."/>
            <person name="Sanchez F.B."/>
            <person name="Patane J.S.L."/>
            <person name="da Silva A.M."/>
            <person name="Setubal J.C."/>
        </authorList>
    </citation>
    <scope>NUCLEOTIDE SEQUENCE [LARGE SCALE GENOMIC DNA]</scope>
    <source>
        <strain evidence="2">ZC4RG45</strain>
    </source>
</reference>